<dbReference type="CDD" id="cd14798">
    <property type="entry name" value="RX-CC_like"/>
    <property type="match status" value="1"/>
</dbReference>
<dbReference type="Pfam" id="PF18052">
    <property type="entry name" value="Rx_N"/>
    <property type="match status" value="1"/>
</dbReference>
<dbReference type="Gene3D" id="1.10.8.430">
    <property type="entry name" value="Helical domain of apoptotic protease-activating factors"/>
    <property type="match status" value="1"/>
</dbReference>
<keyword evidence="2" id="KW-0433">Leucine-rich repeat</keyword>
<evidence type="ECO:0000256" key="5">
    <source>
        <dbReference type="ARBA" id="ARBA00022821"/>
    </source>
</evidence>
<dbReference type="InterPro" id="IPR038005">
    <property type="entry name" value="RX-like_CC"/>
</dbReference>
<dbReference type="PANTHER" id="PTHR23155">
    <property type="entry name" value="DISEASE RESISTANCE PROTEIN RP"/>
    <property type="match status" value="1"/>
</dbReference>
<feature type="domain" description="Disease resistance N-terminal" evidence="7">
    <location>
        <begin position="1"/>
        <end position="41"/>
    </location>
</feature>
<dbReference type="Gene3D" id="1.10.10.10">
    <property type="entry name" value="Winged helix-like DNA-binding domain superfamily/Winged helix DNA-binding domain"/>
    <property type="match status" value="1"/>
</dbReference>
<dbReference type="EMBL" id="BJWL01000423">
    <property type="protein sequence ID" value="GFS43589.1"/>
    <property type="molecule type" value="Genomic_DNA"/>
</dbReference>
<dbReference type="OrthoDB" id="690341at2759"/>
<evidence type="ECO:0000259" key="7">
    <source>
        <dbReference type="Pfam" id="PF18052"/>
    </source>
</evidence>
<dbReference type="InterPro" id="IPR042197">
    <property type="entry name" value="Apaf_helical"/>
</dbReference>
<dbReference type="GO" id="GO:0005524">
    <property type="term" value="F:ATP binding"/>
    <property type="evidence" value="ECO:0007669"/>
    <property type="project" value="UniProtKB-KW"/>
</dbReference>
<keyword evidence="4" id="KW-0547">Nucleotide-binding</keyword>
<keyword evidence="3" id="KW-0677">Repeat</keyword>
<name>A0A7J0DXF3_9ERIC</name>
<evidence type="ECO:0000313" key="8">
    <source>
        <dbReference type="EMBL" id="GFS43589.1"/>
    </source>
</evidence>
<evidence type="ECO:0000256" key="3">
    <source>
        <dbReference type="ARBA" id="ARBA00022737"/>
    </source>
</evidence>
<keyword evidence="6" id="KW-0067">ATP-binding</keyword>
<accession>A0A7J0DXF3</accession>
<keyword evidence="9" id="KW-1185">Reference proteome</keyword>
<dbReference type="InterPro" id="IPR027417">
    <property type="entry name" value="P-loop_NTPase"/>
</dbReference>
<dbReference type="InterPro" id="IPR041118">
    <property type="entry name" value="Rx_N"/>
</dbReference>
<dbReference type="Proteomes" id="UP000585474">
    <property type="component" value="Unassembled WGS sequence"/>
</dbReference>
<evidence type="ECO:0000313" key="9">
    <source>
        <dbReference type="Proteomes" id="UP000585474"/>
    </source>
</evidence>
<dbReference type="SUPFAM" id="SSF52540">
    <property type="entry name" value="P-loop containing nucleoside triphosphate hydrolases"/>
    <property type="match status" value="1"/>
</dbReference>
<organism evidence="8 9">
    <name type="scientific">Actinidia rufa</name>
    <dbReference type="NCBI Taxonomy" id="165716"/>
    <lineage>
        <taxon>Eukaryota</taxon>
        <taxon>Viridiplantae</taxon>
        <taxon>Streptophyta</taxon>
        <taxon>Embryophyta</taxon>
        <taxon>Tracheophyta</taxon>
        <taxon>Spermatophyta</taxon>
        <taxon>Magnoliopsida</taxon>
        <taxon>eudicotyledons</taxon>
        <taxon>Gunneridae</taxon>
        <taxon>Pentapetalae</taxon>
        <taxon>asterids</taxon>
        <taxon>Ericales</taxon>
        <taxon>Actinidiaceae</taxon>
        <taxon>Actinidia</taxon>
    </lineage>
</organism>
<reference evidence="9" key="1">
    <citation type="submission" date="2019-07" db="EMBL/GenBank/DDBJ databases">
        <title>De Novo Assembly of kiwifruit Actinidia rufa.</title>
        <authorList>
            <person name="Sugita-Konishi S."/>
            <person name="Sato K."/>
            <person name="Mori E."/>
            <person name="Abe Y."/>
            <person name="Kisaki G."/>
            <person name="Hamano K."/>
            <person name="Suezawa K."/>
            <person name="Otani M."/>
            <person name="Fukuda T."/>
            <person name="Manabe T."/>
            <person name="Gomi K."/>
            <person name="Tabuchi M."/>
            <person name="Akimitsu K."/>
            <person name="Kataoka I."/>
        </authorList>
    </citation>
    <scope>NUCLEOTIDE SEQUENCE [LARGE SCALE GENOMIC DNA]</scope>
    <source>
        <strain evidence="9">cv. Fuchu</strain>
    </source>
</reference>
<dbReference type="InterPro" id="IPR036388">
    <property type="entry name" value="WH-like_DNA-bd_sf"/>
</dbReference>
<protein>
    <recommendedName>
        <fullName evidence="7">Disease resistance N-terminal domain-containing protein</fullName>
    </recommendedName>
</protein>
<dbReference type="PANTHER" id="PTHR23155:SF1205">
    <property type="entry name" value="DISEASE RESISTANCE PROTEIN RPM1"/>
    <property type="match status" value="1"/>
</dbReference>
<sequence>MTAFLRVADAMEETDPKFKVWVKQVRDVAYNAEDVLDKFELLSHAFMAKNSVVSFGHQRYHVRYGIPEQRSRSVAVNNELYDCCGDAFLLEEAEIVGIEKPKRQLIGWLVEGRTWLNAVSVVRMGGLGKMTLVKKCSGGCKYMLPDNDCGSRVIVTTRFAHIASTCCQQIDGDLVSSTLGGISVRILKRCAGLLLAIVAISGILATKDQSRIDEWEMLHRSLGAEMEESAKLESTKKVLSLSYNDVPYYLKICFLYLSIFPEDHLIEKMKVSTLDHLSSSSLATVCVDTSFSRCRHFKFVFMMFGH</sequence>
<comment type="similarity">
    <text evidence="1">Belongs to the disease resistance NB-LRR family.</text>
</comment>
<gene>
    <name evidence="8" type="ORF">Acr_00g0085940</name>
</gene>
<dbReference type="Gene3D" id="1.20.5.4130">
    <property type="match status" value="1"/>
</dbReference>
<comment type="caution">
    <text evidence="8">The sequence shown here is derived from an EMBL/GenBank/DDBJ whole genome shotgun (WGS) entry which is preliminary data.</text>
</comment>
<evidence type="ECO:0000256" key="2">
    <source>
        <dbReference type="ARBA" id="ARBA00022614"/>
    </source>
</evidence>
<dbReference type="InterPro" id="IPR044974">
    <property type="entry name" value="Disease_R_plants"/>
</dbReference>
<keyword evidence="5" id="KW-0611">Plant defense</keyword>
<evidence type="ECO:0000256" key="4">
    <source>
        <dbReference type="ARBA" id="ARBA00022741"/>
    </source>
</evidence>
<evidence type="ECO:0000256" key="6">
    <source>
        <dbReference type="ARBA" id="ARBA00022840"/>
    </source>
</evidence>
<dbReference type="AlphaFoldDB" id="A0A7J0DXF3"/>
<dbReference type="GO" id="GO:0098542">
    <property type="term" value="P:defense response to other organism"/>
    <property type="evidence" value="ECO:0007669"/>
    <property type="project" value="TreeGrafter"/>
</dbReference>
<proteinExistence type="inferred from homology"/>
<evidence type="ECO:0000256" key="1">
    <source>
        <dbReference type="ARBA" id="ARBA00008894"/>
    </source>
</evidence>